<reference evidence="3" key="1">
    <citation type="journal article" date="2019" name="Environ. Microbiol.">
        <title>Fungal ecological strategies reflected in gene transcription - a case study of two litter decomposers.</title>
        <authorList>
            <person name="Barbi F."/>
            <person name="Kohler A."/>
            <person name="Barry K."/>
            <person name="Baskaran P."/>
            <person name="Daum C."/>
            <person name="Fauchery L."/>
            <person name="Ihrmark K."/>
            <person name="Kuo A."/>
            <person name="LaButti K."/>
            <person name="Lipzen A."/>
            <person name="Morin E."/>
            <person name="Grigoriev I.V."/>
            <person name="Henrissat B."/>
            <person name="Lindahl B."/>
            <person name="Martin F."/>
        </authorList>
    </citation>
    <scope>NUCLEOTIDE SEQUENCE</scope>
    <source>
        <strain evidence="3">JB14</strain>
    </source>
</reference>
<feature type="region of interest" description="Disordered" evidence="1">
    <location>
        <begin position="16"/>
        <end position="43"/>
    </location>
</feature>
<dbReference type="InterPro" id="IPR012340">
    <property type="entry name" value="NA-bd_OB-fold"/>
</dbReference>
<dbReference type="OrthoDB" id="2570580at2759"/>
<feature type="region of interest" description="Disordered" evidence="1">
    <location>
        <begin position="70"/>
        <end position="102"/>
    </location>
</feature>
<name>A0A6A4HDD9_9AGAR</name>
<dbReference type="Gene3D" id="2.40.50.140">
    <property type="entry name" value="Nucleic acid-binding proteins"/>
    <property type="match status" value="1"/>
</dbReference>
<organism evidence="3 4">
    <name type="scientific">Gymnopus androsaceus JB14</name>
    <dbReference type="NCBI Taxonomy" id="1447944"/>
    <lineage>
        <taxon>Eukaryota</taxon>
        <taxon>Fungi</taxon>
        <taxon>Dikarya</taxon>
        <taxon>Basidiomycota</taxon>
        <taxon>Agaricomycotina</taxon>
        <taxon>Agaricomycetes</taxon>
        <taxon>Agaricomycetidae</taxon>
        <taxon>Agaricales</taxon>
        <taxon>Marasmiineae</taxon>
        <taxon>Omphalotaceae</taxon>
        <taxon>Gymnopus</taxon>
    </lineage>
</organism>
<sequence length="293" mass="32050">MYRVFLGAPCSTALSQPSQDYTWTTVSSSSNKPKPSASSSFLLPPPATLEAASRRISLIYQNAIFQDEEQDEEEYLRKSQEEEAEEEEEVDSTLITWPPTPVGGEISRVGTDHRSSFLNTTSQFGTQEESQESQSLNYSDSSSIARFPTFHFDLHSLTSLAAIRKSEKSTSTEFGNGNNKVNVLLAVLEVEGPDMIRTKKGPDAGKEISLLKMILGDDDGSVCKLTAWRETADIWGGSGSKDIRVKRGDAVFIQNVTATHDPSTSPTLTASPNLKSNLKSAIASCLIRMRICV</sequence>
<dbReference type="EMBL" id="ML769525">
    <property type="protein sequence ID" value="KAE9395790.1"/>
    <property type="molecule type" value="Genomic_DNA"/>
</dbReference>
<feature type="compositionally biased region" description="Polar residues" evidence="1">
    <location>
        <begin position="16"/>
        <end position="26"/>
    </location>
</feature>
<feature type="compositionally biased region" description="Acidic residues" evidence="1">
    <location>
        <begin position="82"/>
        <end position="91"/>
    </location>
</feature>
<feature type="compositionally biased region" description="Low complexity" evidence="1">
    <location>
        <begin position="27"/>
        <end position="42"/>
    </location>
</feature>
<protein>
    <recommendedName>
        <fullName evidence="2">Shieldin complex subunit 2 first OB fold domain-containing protein</fullName>
    </recommendedName>
</protein>
<dbReference type="InterPro" id="IPR049507">
    <property type="entry name" value="SHLD2_OB1"/>
</dbReference>
<feature type="domain" description="Shieldin complex subunit 2 first OB fold" evidence="2">
    <location>
        <begin position="176"/>
        <end position="269"/>
    </location>
</feature>
<dbReference type="AlphaFoldDB" id="A0A6A4HDD9"/>
<evidence type="ECO:0000313" key="3">
    <source>
        <dbReference type="EMBL" id="KAE9395790.1"/>
    </source>
</evidence>
<dbReference type="Proteomes" id="UP000799118">
    <property type="component" value="Unassembled WGS sequence"/>
</dbReference>
<dbReference type="Pfam" id="PF21669">
    <property type="entry name" value="SHLD2_OB1"/>
    <property type="match status" value="1"/>
</dbReference>
<accession>A0A6A4HDD9</accession>
<keyword evidence="4" id="KW-1185">Reference proteome</keyword>
<evidence type="ECO:0000256" key="1">
    <source>
        <dbReference type="SAM" id="MobiDB-lite"/>
    </source>
</evidence>
<dbReference type="SUPFAM" id="SSF50249">
    <property type="entry name" value="Nucleic acid-binding proteins"/>
    <property type="match status" value="1"/>
</dbReference>
<evidence type="ECO:0000313" key="4">
    <source>
        <dbReference type="Proteomes" id="UP000799118"/>
    </source>
</evidence>
<evidence type="ECO:0000259" key="2">
    <source>
        <dbReference type="Pfam" id="PF21669"/>
    </source>
</evidence>
<gene>
    <name evidence="3" type="ORF">BT96DRAFT_977858</name>
</gene>
<proteinExistence type="predicted"/>